<organism evidence="3 4">
    <name type="scientific">Phanerochaete sordida</name>
    <dbReference type="NCBI Taxonomy" id="48140"/>
    <lineage>
        <taxon>Eukaryota</taxon>
        <taxon>Fungi</taxon>
        <taxon>Dikarya</taxon>
        <taxon>Basidiomycota</taxon>
        <taxon>Agaricomycotina</taxon>
        <taxon>Agaricomycetes</taxon>
        <taxon>Polyporales</taxon>
        <taxon>Phanerochaetaceae</taxon>
        <taxon>Phanerochaete</taxon>
    </lineage>
</organism>
<accession>A0A9P3GC54</accession>
<dbReference type="SUPFAM" id="SSF52540">
    <property type="entry name" value="P-loop containing nucleoside triphosphate hydrolases"/>
    <property type="match status" value="1"/>
</dbReference>
<evidence type="ECO:0000259" key="2">
    <source>
        <dbReference type="Pfam" id="PF24883"/>
    </source>
</evidence>
<proteinExistence type="predicted"/>
<dbReference type="InterPro" id="IPR056884">
    <property type="entry name" value="NPHP3-like_N"/>
</dbReference>
<dbReference type="Proteomes" id="UP000703269">
    <property type="component" value="Unassembled WGS sequence"/>
</dbReference>
<dbReference type="PANTHER" id="PTHR10039">
    <property type="entry name" value="AMELOGENIN"/>
    <property type="match status" value="1"/>
</dbReference>
<evidence type="ECO:0000313" key="3">
    <source>
        <dbReference type="EMBL" id="GJE91970.1"/>
    </source>
</evidence>
<dbReference type="Gene3D" id="3.40.50.300">
    <property type="entry name" value="P-loop containing nucleotide triphosphate hydrolases"/>
    <property type="match status" value="1"/>
</dbReference>
<keyword evidence="1" id="KW-0677">Repeat</keyword>
<sequence>MLGRDDYGAILEEIKRMSDSALDSFERRDSKDIAEIISDIKDATEMQQQYQVAEGISEFLQFVLDDYAGERLLEKQKTWSAPSIAPDVREELEDWIFGGPARERIYFLSGEAGLGKSRIAYQQCLKLQSMQEPLPLLGASFFFEQGHKFLDSPLSLLACLAYQLQPQLGPQTSSNIRAIIASGGKQLERLMLLLRRALRGVGTSRSQLQPIVLVIDGFNECKEREQIPFLLRHLVTLVRDFHWLRLIITSRPHPPVMTVLAHASVNDIVYQRHMEPEDGSSAVQRYLEHAIPKIPTYADFPRRHPEALRHLTTSAGDRFDIAHFALEYLDSPHNKRPVTELDHLTLRDPSRSPDQDFLYERVMRAERAYLGWRAIIVDTIVGFVVYERQELTPEDMSLYSYPLIPADEIVAAVDRLRPMLQINTEAKIVPTSTSSYDFLVNDRGGFYNSDPSLTRRLRFSDSSTYSASAFLAALLNAAPVTNALLTPLPPIAVLKDHPTVKYPSLALWDRYLVQAKDIWILNGELDALIPSLPLALYAWVTTFRYVVRGGEAVALFGAKSVRATRGAEFFKFVVFVQLCRARRLWEDSEDLFNISVADLREGIVAQFHNTVTVVLRLEVRENQPLRLEFIKEPHSFLEFDVREDDIPKYRAIVQELCRILEQDDRLANNSSLAGVVEGTFRIDDWQ</sequence>
<dbReference type="Pfam" id="PF24883">
    <property type="entry name" value="NPHP3_N"/>
    <property type="match status" value="1"/>
</dbReference>
<evidence type="ECO:0000313" key="4">
    <source>
        <dbReference type="Proteomes" id="UP000703269"/>
    </source>
</evidence>
<feature type="domain" description="Nephrocystin 3-like N-terminal" evidence="2">
    <location>
        <begin position="90"/>
        <end position="251"/>
    </location>
</feature>
<gene>
    <name evidence="3" type="ORF">PsYK624_081220</name>
</gene>
<dbReference type="InterPro" id="IPR027417">
    <property type="entry name" value="P-loop_NTPase"/>
</dbReference>
<dbReference type="PANTHER" id="PTHR10039:SF14">
    <property type="entry name" value="NACHT DOMAIN-CONTAINING PROTEIN"/>
    <property type="match status" value="1"/>
</dbReference>
<dbReference type="AlphaFoldDB" id="A0A9P3GC54"/>
<protein>
    <recommendedName>
        <fullName evidence="2">Nephrocystin 3-like N-terminal domain-containing protein</fullName>
    </recommendedName>
</protein>
<keyword evidence="4" id="KW-1185">Reference proteome</keyword>
<name>A0A9P3GC54_9APHY</name>
<dbReference type="EMBL" id="BPQB01000024">
    <property type="protein sequence ID" value="GJE91970.1"/>
    <property type="molecule type" value="Genomic_DNA"/>
</dbReference>
<evidence type="ECO:0000256" key="1">
    <source>
        <dbReference type="ARBA" id="ARBA00022737"/>
    </source>
</evidence>
<reference evidence="3 4" key="1">
    <citation type="submission" date="2021-08" db="EMBL/GenBank/DDBJ databases">
        <title>Draft Genome Sequence of Phanerochaete sordida strain YK-624.</title>
        <authorList>
            <person name="Mori T."/>
            <person name="Dohra H."/>
            <person name="Suzuki T."/>
            <person name="Kawagishi H."/>
            <person name="Hirai H."/>
        </authorList>
    </citation>
    <scope>NUCLEOTIDE SEQUENCE [LARGE SCALE GENOMIC DNA]</scope>
    <source>
        <strain evidence="3 4">YK-624</strain>
    </source>
</reference>
<comment type="caution">
    <text evidence="3">The sequence shown here is derived from an EMBL/GenBank/DDBJ whole genome shotgun (WGS) entry which is preliminary data.</text>
</comment>
<dbReference type="OrthoDB" id="7464126at2759"/>